<evidence type="ECO:0000256" key="9">
    <source>
        <dbReference type="SAM" id="Phobius"/>
    </source>
</evidence>
<keyword evidence="4" id="KW-1003">Cell membrane</keyword>
<evidence type="ECO:0000313" key="11">
    <source>
        <dbReference type="Proteomes" id="UP000195514"/>
    </source>
</evidence>
<feature type="transmembrane region" description="Helical" evidence="9">
    <location>
        <begin position="81"/>
        <end position="102"/>
    </location>
</feature>
<feature type="region of interest" description="Disordered" evidence="8">
    <location>
        <begin position="420"/>
        <end position="444"/>
    </location>
</feature>
<evidence type="ECO:0000313" key="10">
    <source>
        <dbReference type="EMBL" id="SMX53682.1"/>
    </source>
</evidence>
<dbReference type="RefSeq" id="WP_087861609.1">
    <property type="nucleotide sequence ID" value="NZ_LT859958.1"/>
</dbReference>
<evidence type="ECO:0000256" key="8">
    <source>
        <dbReference type="SAM" id="MobiDB-lite"/>
    </source>
</evidence>
<evidence type="ECO:0000256" key="7">
    <source>
        <dbReference type="ARBA" id="ARBA00023136"/>
    </source>
</evidence>
<evidence type="ECO:0000256" key="4">
    <source>
        <dbReference type="ARBA" id="ARBA00022475"/>
    </source>
</evidence>
<name>A0A1Y6K1W1_9CHLR</name>
<dbReference type="InterPro" id="IPR002549">
    <property type="entry name" value="AI-2E-like"/>
</dbReference>
<keyword evidence="3" id="KW-0813">Transport</keyword>
<evidence type="ECO:0008006" key="12">
    <source>
        <dbReference type="Google" id="ProtNLM"/>
    </source>
</evidence>
<keyword evidence="5 9" id="KW-0812">Transmembrane</keyword>
<dbReference type="PANTHER" id="PTHR21716:SF53">
    <property type="entry name" value="PERMEASE PERM-RELATED"/>
    <property type="match status" value="1"/>
</dbReference>
<feature type="transmembrane region" description="Helical" evidence="9">
    <location>
        <begin position="293"/>
        <end position="314"/>
    </location>
</feature>
<proteinExistence type="inferred from homology"/>
<accession>A0A1Y6K1W1</accession>
<evidence type="ECO:0000256" key="1">
    <source>
        <dbReference type="ARBA" id="ARBA00004651"/>
    </source>
</evidence>
<feature type="transmembrane region" description="Helical" evidence="9">
    <location>
        <begin position="233"/>
        <end position="261"/>
    </location>
</feature>
<sequence>MTEKNAQNYQNNNENPSPNWGWTTKLVVGMGLVAIFLLLLVRFQSFLGPLITAILLAYLIKPLATFTTNKLKIPWRISVTIIYILLVLIILGLMTWGGFALVEQVQNLIRFIEKNIHLLPDLVADITERTYVIGPFHFSPSGFSWDEITGEIVRIIQPVIGQFGSLVGSIAAGAMSIITWTVLIVLISYFLLPESRHSPDQAFFRSSAGTSKDIQRIGNDLNQIWNAFIRGELVVVLISYVLYMITLGVLGVQFFIGLAAIAAIGQLIPYVGAWVTWISFGLVALFQSNIPFGLPAGIYMIIVLAVSMIINNIIDNIIRIKVMASGLKVHPSLVLIGAIIGVQLFGVIGIVIAAPIMASFKLILIYVIRKLRDQDPFEVDETSETIEKTKWALWLDKTWLALKSWIVKHWNKLWKKPKADALPSHKEPSNLAPEEEREQVSSKE</sequence>
<keyword evidence="11" id="KW-1185">Reference proteome</keyword>
<comment type="similarity">
    <text evidence="2">Belongs to the autoinducer-2 exporter (AI-2E) (TC 2.A.86) family.</text>
</comment>
<evidence type="ECO:0000256" key="5">
    <source>
        <dbReference type="ARBA" id="ARBA00022692"/>
    </source>
</evidence>
<comment type="subcellular location">
    <subcellularLocation>
        <location evidence="1">Cell membrane</location>
        <topology evidence="1">Multi-pass membrane protein</topology>
    </subcellularLocation>
</comment>
<keyword evidence="6 9" id="KW-1133">Transmembrane helix</keyword>
<evidence type="ECO:0000256" key="2">
    <source>
        <dbReference type="ARBA" id="ARBA00009773"/>
    </source>
</evidence>
<feature type="transmembrane region" description="Helical" evidence="9">
    <location>
        <begin position="170"/>
        <end position="192"/>
    </location>
</feature>
<dbReference type="Pfam" id="PF01594">
    <property type="entry name" value="AI-2E_transport"/>
    <property type="match status" value="1"/>
</dbReference>
<dbReference type="Proteomes" id="UP000195514">
    <property type="component" value="Chromosome I"/>
</dbReference>
<feature type="transmembrane region" description="Helical" evidence="9">
    <location>
        <begin position="27"/>
        <end position="60"/>
    </location>
</feature>
<dbReference type="GO" id="GO:0055085">
    <property type="term" value="P:transmembrane transport"/>
    <property type="evidence" value="ECO:0007669"/>
    <property type="project" value="TreeGrafter"/>
</dbReference>
<dbReference type="AlphaFoldDB" id="A0A1Y6K1W1"/>
<keyword evidence="7 9" id="KW-0472">Membrane</keyword>
<feature type="transmembrane region" description="Helical" evidence="9">
    <location>
        <begin position="334"/>
        <end position="367"/>
    </location>
</feature>
<dbReference type="GO" id="GO:0005886">
    <property type="term" value="C:plasma membrane"/>
    <property type="evidence" value="ECO:0007669"/>
    <property type="project" value="UniProtKB-SubCell"/>
</dbReference>
<organism evidence="10 11">
    <name type="scientific">Candidatus Brevifilum fermentans</name>
    <dbReference type="NCBI Taxonomy" id="1986204"/>
    <lineage>
        <taxon>Bacteria</taxon>
        <taxon>Bacillati</taxon>
        <taxon>Chloroflexota</taxon>
        <taxon>Anaerolineae</taxon>
        <taxon>Anaerolineales</taxon>
        <taxon>Anaerolineaceae</taxon>
        <taxon>Candidatus Brevifilum</taxon>
    </lineage>
</organism>
<protein>
    <recommendedName>
        <fullName evidence="12">Permease</fullName>
    </recommendedName>
</protein>
<dbReference type="EMBL" id="LT859958">
    <property type="protein sequence ID" value="SMX53682.1"/>
    <property type="molecule type" value="Genomic_DNA"/>
</dbReference>
<gene>
    <name evidence="10" type="ORF">CFX1CAM_0617</name>
</gene>
<dbReference type="OrthoDB" id="9793390at2"/>
<evidence type="ECO:0000256" key="3">
    <source>
        <dbReference type="ARBA" id="ARBA00022448"/>
    </source>
</evidence>
<evidence type="ECO:0000256" key="6">
    <source>
        <dbReference type="ARBA" id="ARBA00022989"/>
    </source>
</evidence>
<reference evidence="11" key="1">
    <citation type="submission" date="2017-05" db="EMBL/GenBank/DDBJ databases">
        <authorList>
            <person name="Kirkegaard R."/>
            <person name="Mcilroy J S."/>
        </authorList>
    </citation>
    <scope>NUCLEOTIDE SEQUENCE [LARGE SCALE GENOMIC DNA]</scope>
</reference>
<dbReference type="PANTHER" id="PTHR21716">
    <property type="entry name" value="TRANSMEMBRANE PROTEIN"/>
    <property type="match status" value="1"/>
</dbReference>
<dbReference type="KEGG" id="abat:CFX1CAM_0617"/>